<organism evidence="1 2">
    <name type="scientific">Stephania yunnanensis</name>
    <dbReference type="NCBI Taxonomy" id="152371"/>
    <lineage>
        <taxon>Eukaryota</taxon>
        <taxon>Viridiplantae</taxon>
        <taxon>Streptophyta</taxon>
        <taxon>Embryophyta</taxon>
        <taxon>Tracheophyta</taxon>
        <taxon>Spermatophyta</taxon>
        <taxon>Magnoliopsida</taxon>
        <taxon>Ranunculales</taxon>
        <taxon>Menispermaceae</taxon>
        <taxon>Menispermoideae</taxon>
        <taxon>Cissampelideae</taxon>
        <taxon>Stephania</taxon>
    </lineage>
</organism>
<evidence type="ECO:0000313" key="1">
    <source>
        <dbReference type="EMBL" id="KAK9086986.1"/>
    </source>
</evidence>
<comment type="caution">
    <text evidence="1">The sequence shown here is derived from an EMBL/GenBank/DDBJ whole genome shotgun (WGS) entry which is preliminary data.</text>
</comment>
<dbReference type="Proteomes" id="UP001420932">
    <property type="component" value="Unassembled WGS sequence"/>
</dbReference>
<dbReference type="InterPro" id="IPR020568">
    <property type="entry name" value="Ribosomal_Su5_D2-typ_SF"/>
</dbReference>
<reference evidence="1 2" key="1">
    <citation type="submission" date="2024-01" db="EMBL/GenBank/DDBJ databases">
        <title>Genome assemblies of Stephania.</title>
        <authorList>
            <person name="Yang L."/>
        </authorList>
    </citation>
    <scope>NUCLEOTIDE SEQUENCE [LARGE SCALE GENOMIC DNA]</scope>
    <source>
        <strain evidence="1">YNDBR</strain>
        <tissue evidence="1">Leaf</tissue>
    </source>
</reference>
<accession>A0AAP0HJT0</accession>
<protein>
    <submittedName>
        <fullName evidence="1">Uncharacterized protein</fullName>
    </submittedName>
</protein>
<dbReference type="AlphaFoldDB" id="A0AAP0HJT0"/>
<dbReference type="EMBL" id="JBBNAF010000013">
    <property type="protein sequence ID" value="KAK9086986.1"/>
    <property type="molecule type" value="Genomic_DNA"/>
</dbReference>
<name>A0AAP0HJT0_9MAGN</name>
<dbReference type="Gene3D" id="3.30.230.70">
    <property type="entry name" value="GHMP Kinase, N-terminal domain"/>
    <property type="match status" value="1"/>
</dbReference>
<evidence type="ECO:0000313" key="2">
    <source>
        <dbReference type="Proteomes" id="UP001420932"/>
    </source>
</evidence>
<dbReference type="SUPFAM" id="SSF54211">
    <property type="entry name" value="Ribosomal protein S5 domain 2-like"/>
    <property type="match status" value="1"/>
</dbReference>
<sequence>MEKGVVVIALSFPSQMQRWWTWREVWLGFLAIRLDDRLSELNHGNQSLLLSKDFTLNIEGSKYSDTSSILKDSFSRLLDLIQVSRNVDKNSTYYDHSQLLKRLQVVIFSPDDKDFDFGGDGLKLKLAQRFAFKGAGIDLLSLNVMEGKICWDIYIEGLVINADGNLLDALGAAIKVAIVPFFS</sequence>
<gene>
    <name evidence="1" type="ORF">Syun_029380</name>
</gene>
<dbReference type="InterPro" id="IPR027408">
    <property type="entry name" value="PNPase/RNase_PH_dom_sf"/>
</dbReference>
<proteinExistence type="predicted"/>
<keyword evidence="2" id="KW-1185">Reference proteome</keyword>